<dbReference type="InterPro" id="IPR012854">
    <property type="entry name" value="Cu_amine_oxidase-like_N"/>
</dbReference>
<dbReference type="Proteomes" id="UP001057877">
    <property type="component" value="Chromosome"/>
</dbReference>
<proteinExistence type="predicted"/>
<dbReference type="Pfam" id="PF07833">
    <property type="entry name" value="Cu_amine_oxidN1"/>
    <property type="match status" value="1"/>
</dbReference>
<dbReference type="EMBL" id="CP091430">
    <property type="protein sequence ID" value="UVI29405.1"/>
    <property type="molecule type" value="Genomic_DNA"/>
</dbReference>
<evidence type="ECO:0000313" key="3">
    <source>
        <dbReference type="EMBL" id="UVI29405.1"/>
    </source>
</evidence>
<dbReference type="InterPro" id="IPR008969">
    <property type="entry name" value="CarboxyPept-like_regulatory"/>
</dbReference>
<accession>A0ABY5S744</accession>
<dbReference type="Gene3D" id="2.60.40.1120">
    <property type="entry name" value="Carboxypeptidase-like, regulatory domain"/>
    <property type="match status" value="2"/>
</dbReference>
<gene>
    <name evidence="3" type="ORF">L1F29_28955</name>
</gene>
<keyword evidence="4" id="KW-1185">Reference proteome</keyword>
<dbReference type="SUPFAM" id="SSF49478">
    <property type="entry name" value="Cna protein B-type domain"/>
    <property type="match status" value="1"/>
</dbReference>
<name>A0ABY5S744_9BACL</name>
<sequence length="624" mass="68706">MKRRIAVAVALLMVWTMSGAYSMSAASSKIVIDGRELNLSAPPVQADGMTWVPFRSLFEGLGLRVGWDAKKQQITGTSADASVEIRLGSLDARVNGKAAKLGAAPFTRDGVTYVPLRFVSEAVNRDVQWDRISGVISIGARKTNSTAGTPTNDNGQSAAAEGQLTGRVLSPSGEPVAGAKVVADYAGLNEEFTVEVTTDSEGRYEVSGVLKDYTLFVHAKPPLNSREYVASEPVQVKNHTLAQSVDLILNKVDVTGSIVDEQGNPVANQRVAVFEGDSATSDKSYMTDGNGEFHIGGLSRGKRYRIIAMEPIHQSVTPEEYTFIYRSVDPRPVIVVKQNFALIMAVNQDGKPIDTNQYSIVIRNDQNQFDVNMKLTPAYEAYRYDGLKPGDRYRVEIRFGDENSSYENPAPYSFTFDPSAKEPLRVSVTSKSPVQFMDTIVDEQGNPVGNARVRIVDRSDSTEKIFLTDGNGKVSIRGLQPGREYRQFVEPYSWGEELLYLYGKGSTFTYYEGVTSLPERTLYRVQLKINTADVILDPSHLLMIFVKDESGNSMPVVYVGNGYFGTGKLEEGKTYKVSATYFRSIKESSSSENPKVWKEEPDPVTFVYKAGMEPIVLKSKTPSS</sequence>
<dbReference type="SUPFAM" id="SSF49464">
    <property type="entry name" value="Carboxypeptidase regulatory domain-like"/>
    <property type="match status" value="2"/>
</dbReference>
<keyword evidence="1" id="KW-0732">Signal</keyword>
<reference evidence="3" key="1">
    <citation type="submission" date="2022-01" db="EMBL/GenBank/DDBJ databases">
        <title>Paenibacillus spongiae sp. nov., isolated from marine sponge.</title>
        <authorList>
            <person name="Li Z."/>
            <person name="Zhang M."/>
        </authorList>
    </citation>
    <scope>NUCLEOTIDE SEQUENCE</scope>
    <source>
        <strain evidence="3">PHS-Z3</strain>
    </source>
</reference>
<dbReference type="Gene3D" id="3.30.457.10">
    <property type="entry name" value="Copper amine oxidase-like, N-terminal domain"/>
    <property type="match status" value="1"/>
</dbReference>
<evidence type="ECO:0000259" key="2">
    <source>
        <dbReference type="Pfam" id="PF07833"/>
    </source>
</evidence>
<feature type="domain" description="Copper amine oxidase-like N-terminal" evidence="2">
    <location>
        <begin position="31"/>
        <end position="138"/>
    </location>
</feature>
<dbReference type="Pfam" id="PF13620">
    <property type="entry name" value="CarboxypepD_reg"/>
    <property type="match status" value="2"/>
</dbReference>
<dbReference type="SUPFAM" id="SSF55383">
    <property type="entry name" value="Copper amine oxidase, domain N"/>
    <property type="match status" value="1"/>
</dbReference>
<feature type="chain" id="PRO_5046289222" evidence="1">
    <location>
        <begin position="21"/>
        <end position="624"/>
    </location>
</feature>
<evidence type="ECO:0000256" key="1">
    <source>
        <dbReference type="SAM" id="SignalP"/>
    </source>
</evidence>
<organism evidence="3 4">
    <name type="scientific">Paenibacillus spongiae</name>
    <dbReference type="NCBI Taxonomy" id="2909671"/>
    <lineage>
        <taxon>Bacteria</taxon>
        <taxon>Bacillati</taxon>
        <taxon>Bacillota</taxon>
        <taxon>Bacilli</taxon>
        <taxon>Bacillales</taxon>
        <taxon>Paenibacillaceae</taxon>
        <taxon>Paenibacillus</taxon>
    </lineage>
</organism>
<dbReference type="RefSeq" id="WP_258385494.1">
    <property type="nucleotide sequence ID" value="NZ_CP091430.1"/>
</dbReference>
<feature type="signal peptide" evidence="1">
    <location>
        <begin position="1"/>
        <end position="20"/>
    </location>
</feature>
<protein>
    <submittedName>
        <fullName evidence="3">Carboxypeptidase regulatory-like domain-containing protein</fullName>
    </submittedName>
</protein>
<evidence type="ECO:0000313" key="4">
    <source>
        <dbReference type="Proteomes" id="UP001057877"/>
    </source>
</evidence>
<dbReference type="InterPro" id="IPR036582">
    <property type="entry name" value="Mao_N_sf"/>
</dbReference>